<name>A0A5M8PQC4_9LECA</name>
<evidence type="ECO:0000313" key="2">
    <source>
        <dbReference type="EMBL" id="KAA6411720.1"/>
    </source>
</evidence>
<dbReference type="Proteomes" id="UP000324767">
    <property type="component" value="Unassembled WGS sequence"/>
</dbReference>
<feature type="signal peptide" evidence="1">
    <location>
        <begin position="1"/>
        <end position="17"/>
    </location>
</feature>
<keyword evidence="1" id="KW-0732">Signal</keyword>
<protein>
    <submittedName>
        <fullName evidence="2">Uncharacterized protein</fullName>
    </submittedName>
</protein>
<sequence>MHYSKLLLLALAGLVTAAPLSDYGVIEAKSDATDYKRADYEKAKGVDYKRTEGADYKRLEAGASDGVDYRRAEVADY</sequence>
<gene>
    <name evidence="2" type="ORF">FRX48_05001</name>
</gene>
<dbReference type="AlphaFoldDB" id="A0A5M8PQC4"/>
<feature type="chain" id="PRO_5024329077" evidence="1">
    <location>
        <begin position="18"/>
        <end position="77"/>
    </location>
</feature>
<comment type="caution">
    <text evidence="2">The sequence shown here is derived from an EMBL/GenBank/DDBJ whole genome shotgun (WGS) entry which is preliminary data.</text>
</comment>
<dbReference type="EMBL" id="VXIT01000007">
    <property type="protein sequence ID" value="KAA6411720.1"/>
    <property type="molecule type" value="Genomic_DNA"/>
</dbReference>
<proteinExistence type="predicted"/>
<evidence type="ECO:0000313" key="3">
    <source>
        <dbReference type="Proteomes" id="UP000324767"/>
    </source>
</evidence>
<accession>A0A5M8PQC4</accession>
<evidence type="ECO:0000256" key="1">
    <source>
        <dbReference type="SAM" id="SignalP"/>
    </source>
</evidence>
<reference evidence="2 3" key="1">
    <citation type="submission" date="2019-09" db="EMBL/GenBank/DDBJ databases">
        <title>The hologenome of the rock-dwelling lichen Lasallia pustulata.</title>
        <authorList>
            <person name="Greshake Tzovaras B."/>
            <person name="Segers F."/>
            <person name="Bicker A."/>
            <person name="Dal Grande F."/>
            <person name="Otte J."/>
            <person name="Hankeln T."/>
            <person name="Schmitt I."/>
            <person name="Ebersberger I."/>
        </authorList>
    </citation>
    <scope>NUCLEOTIDE SEQUENCE [LARGE SCALE GENOMIC DNA]</scope>
    <source>
        <strain evidence="2">A1-1</strain>
    </source>
</reference>
<organism evidence="2 3">
    <name type="scientific">Lasallia pustulata</name>
    <dbReference type="NCBI Taxonomy" id="136370"/>
    <lineage>
        <taxon>Eukaryota</taxon>
        <taxon>Fungi</taxon>
        <taxon>Dikarya</taxon>
        <taxon>Ascomycota</taxon>
        <taxon>Pezizomycotina</taxon>
        <taxon>Lecanoromycetes</taxon>
        <taxon>OSLEUM clade</taxon>
        <taxon>Umbilicariomycetidae</taxon>
        <taxon>Umbilicariales</taxon>
        <taxon>Umbilicariaceae</taxon>
        <taxon>Lasallia</taxon>
    </lineage>
</organism>